<proteinExistence type="predicted"/>
<reference evidence="1" key="1">
    <citation type="submission" date="2018-07" db="EMBL/GenBank/DDBJ databases">
        <authorList>
            <consortium name="GenomeTrakr network: Whole genome sequencing for foodborne pathogen traceback"/>
        </authorList>
    </citation>
    <scope>NUCLEOTIDE SEQUENCE</scope>
    <source>
        <strain evidence="1">FDA00010525</strain>
    </source>
</reference>
<dbReference type="AlphaFoldDB" id="A0A5T2X9I9"/>
<gene>
    <name evidence="1" type="ORF">BFQ53_10405</name>
</gene>
<comment type="caution">
    <text evidence="1">The sequence shown here is derived from an EMBL/GenBank/DDBJ whole genome shotgun (WGS) entry which is preliminary data.</text>
</comment>
<organism evidence="1">
    <name type="scientific">Salmonella enterica</name>
    <name type="common">Salmonella choleraesuis</name>
    <dbReference type="NCBI Taxonomy" id="28901"/>
    <lineage>
        <taxon>Bacteria</taxon>
        <taxon>Pseudomonadati</taxon>
        <taxon>Pseudomonadota</taxon>
        <taxon>Gammaproteobacteria</taxon>
        <taxon>Enterobacterales</taxon>
        <taxon>Enterobacteriaceae</taxon>
        <taxon>Salmonella</taxon>
    </lineage>
</organism>
<accession>A0A5T2X9I9</accession>
<dbReference type="EMBL" id="AACWHG010000004">
    <property type="protein sequence ID" value="EAM8622667.1"/>
    <property type="molecule type" value="Genomic_DNA"/>
</dbReference>
<name>A0A5T2X9I9_SALER</name>
<sequence length="717" mass="74180">MAKAWKDVIASQQYQALAPEQKAQAQEQYFNEVVAPQAGDQAEQAKQAFYAAYPVPTTQQQSSQQEEPQQPEQSLMQRAGDFLTGGQSAGQIAEQAGRGIVNIPFDVLQGGASLINAISQGLGGPKVLDDVYRPVDRPTDPYAQAGETIGGYLVPGVGAAGSMAIGSLADAANQQGDFAQNAAVNAAANLGAQGVLSGIGKLIKPRATQALGSVVVNSADDVSKLAKTRAGREVIAQQAANVSDDVAKAAEIAGVDINALTPGMRSGSRGVAQAEGILASKPGVTQDAHAKAFSEIQTKFNSALDDLGAEVGSAAEKSGAIKQRVLSGIDSMKSSEKAAWDNVRSTMPEAKARMSNTNSTIQGDINAGMPLTPEMKQFAAAYNKAGKDGITFDAMKAWRGKLADAEQKYIRSGEANMARRMGELRDAATEDMRLMAQKGDFIDQWTSANELSKARFAAQKQAETALGKDLATDSLVTNGVRALQNSAKSGTGKFNQMIGSLPEAERAPAIASILQDAMSQGVRGGKSEAAGISHIASILTPQNVAAISKHSKEIGKLAEAYGELARAATKPLRYVEHTGRSIPALNSLEQGLHPVMDSALSGAFRVAGSIGGYSGGGVLGAIAGATAGGAADAVARGAVSKLSATRSGRYAIEKAVQEATKAVKVGASDGALAAAERRFMANKAAVKAIRDAVGSDEFNRLSRAGIVASLSGMNEYE</sequence>
<protein>
    <submittedName>
        <fullName evidence="1">DNA transfer protein</fullName>
    </submittedName>
</protein>
<evidence type="ECO:0000313" key="1">
    <source>
        <dbReference type="EMBL" id="EAM8622667.1"/>
    </source>
</evidence>